<evidence type="ECO:0000256" key="1">
    <source>
        <dbReference type="ARBA" id="ARBA00000223"/>
    </source>
</evidence>
<dbReference type="RefSeq" id="WP_346582021.1">
    <property type="nucleotide sequence ID" value="NZ_JBDJNQ010000009.1"/>
</dbReference>
<evidence type="ECO:0000256" key="4">
    <source>
        <dbReference type="SAM" id="SignalP"/>
    </source>
</evidence>
<keyword evidence="4" id="KW-0732">Signal</keyword>
<dbReference type="Pfam" id="PF05025">
    <property type="entry name" value="RbsD_FucU"/>
    <property type="match status" value="1"/>
</dbReference>
<organism evidence="5 6">
    <name type="scientific">Sphingobacterium kitahiroshimense</name>
    <dbReference type="NCBI Taxonomy" id="470446"/>
    <lineage>
        <taxon>Bacteria</taxon>
        <taxon>Pseudomonadati</taxon>
        <taxon>Bacteroidota</taxon>
        <taxon>Sphingobacteriia</taxon>
        <taxon>Sphingobacteriales</taxon>
        <taxon>Sphingobacteriaceae</taxon>
        <taxon>Sphingobacterium</taxon>
    </lineage>
</organism>
<comment type="catalytic activity">
    <reaction evidence="1">
        <text>beta-D-ribopyranose = beta-D-ribofuranose</text>
        <dbReference type="Rhea" id="RHEA:25432"/>
        <dbReference type="ChEBI" id="CHEBI:27476"/>
        <dbReference type="ChEBI" id="CHEBI:47002"/>
        <dbReference type="EC" id="5.4.99.62"/>
    </reaction>
</comment>
<name>A0ABV0BYB0_9SPHI</name>
<feature type="chain" id="PRO_5047182241" description="D-ribose pyranase" evidence="4">
    <location>
        <begin position="26"/>
        <end position="188"/>
    </location>
</feature>
<dbReference type="PROSITE" id="PS51257">
    <property type="entry name" value="PROKAR_LIPOPROTEIN"/>
    <property type="match status" value="1"/>
</dbReference>
<keyword evidence="3" id="KW-0413">Isomerase</keyword>
<dbReference type="EC" id="5.4.99.62" evidence="2"/>
<dbReference type="InterPro" id="IPR007721">
    <property type="entry name" value="RbsD_FucU"/>
</dbReference>
<evidence type="ECO:0000313" key="6">
    <source>
        <dbReference type="Proteomes" id="UP001409291"/>
    </source>
</evidence>
<protein>
    <recommendedName>
        <fullName evidence="2">D-ribose pyranase</fullName>
        <ecNumber evidence="2">5.4.99.62</ecNumber>
    </recommendedName>
</protein>
<proteinExistence type="predicted"/>
<evidence type="ECO:0000256" key="2">
    <source>
        <dbReference type="ARBA" id="ARBA00012862"/>
    </source>
</evidence>
<comment type="caution">
    <text evidence="5">The sequence shown here is derived from an EMBL/GenBank/DDBJ whole genome shotgun (WGS) entry which is preliminary data.</text>
</comment>
<dbReference type="SUPFAM" id="SSF102546">
    <property type="entry name" value="RbsD-like"/>
    <property type="match status" value="1"/>
</dbReference>
<dbReference type="Gene3D" id="3.40.1650.10">
    <property type="entry name" value="RbsD-like domain"/>
    <property type="match status" value="1"/>
</dbReference>
<keyword evidence="6" id="KW-1185">Reference proteome</keyword>
<sequence>MIRRLRTIIVLLLILSLVACQPASVQQKGSVNNKDWQQRLEEKLPLLGHRNWILIVDKAYPAPNNSDIVMINTGAEMMDVLREMDSIFQMQAHIKPIIYQDAELDYLDEGLVKGVDKYKKEVKALWSKYTVHYIPHEAIFKKIDEASKLFKVVVLKTESLQPYTSVFIELDCGYWDAKREDSLRSRIR</sequence>
<evidence type="ECO:0000256" key="3">
    <source>
        <dbReference type="ARBA" id="ARBA00023235"/>
    </source>
</evidence>
<dbReference type="InterPro" id="IPR023750">
    <property type="entry name" value="RbsD-like_sf"/>
</dbReference>
<dbReference type="Proteomes" id="UP001409291">
    <property type="component" value="Unassembled WGS sequence"/>
</dbReference>
<feature type="signal peptide" evidence="4">
    <location>
        <begin position="1"/>
        <end position="25"/>
    </location>
</feature>
<reference evidence="5 6" key="1">
    <citation type="submission" date="2024-04" db="EMBL/GenBank/DDBJ databases">
        <title>WGS of bacteria from Torrens River.</title>
        <authorList>
            <person name="Wyrsch E.R."/>
            <person name="Drigo B."/>
        </authorList>
    </citation>
    <scope>NUCLEOTIDE SEQUENCE [LARGE SCALE GENOMIC DNA]</scope>
    <source>
        <strain evidence="5 6">TWI391</strain>
    </source>
</reference>
<dbReference type="EMBL" id="JBDJNQ010000009">
    <property type="protein sequence ID" value="MEN5379258.1"/>
    <property type="molecule type" value="Genomic_DNA"/>
</dbReference>
<gene>
    <name evidence="5" type="ORF">ABE541_18480</name>
</gene>
<evidence type="ECO:0000313" key="5">
    <source>
        <dbReference type="EMBL" id="MEN5379258.1"/>
    </source>
</evidence>
<accession>A0ABV0BYB0</accession>